<comment type="similarity">
    <text evidence="1">Belongs to the AB hydrolase superfamily. AB hydrolase 2 family.</text>
</comment>
<dbReference type="InterPro" id="IPR029058">
    <property type="entry name" value="AB_hydrolase_fold"/>
</dbReference>
<dbReference type="EMBL" id="CP081958">
    <property type="protein sequence ID" value="QZP37127.1"/>
    <property type="molecule type" value="Genomic_DNA"/>
</dbReference>
<proteinExistence type="inferred from homology"/>
<sequence length="223" mass="22658">MFPGGTLPDDLPGPHAGQPVVTAGAPRGAAEAAVVCLHGRGATAQGAINLYEPVAGHGVAFVAPQGARSRWFPHAADEPRERNEPHVPSAVAVVDTVLDRTREALGLPPEAVVLTGFSQGAAVAAEYAAGTGGRHPLALLSGGLLGPTVDPGQYGGDLGGTPVLVAGGADDERVPVERLAATARAFESLGGDVTERVYEGVGHEVTDDEFAWLADLLAELTVE</sequence>
<name>A0A8T8WBB2_9EURY</name>
<dbReference type="SUPFAM" id="SSF53474">
    <property type="entry name" value="alpha/beta-Hydrolases"/>
    <property type="match status" value="1"/>
</dbReference>
<dbReference type="KEGG" id="hmp:K6T50_12645"/>
<dbReference type="InterPro" id="IPR050565">
    <property type="entry name" value="LYPA1-2/EST-like"/>
</dbReference>
<evidence type="ECO:0000256" key="2">
    <source>
        <dbReference type="ARBA" id="ARBA00022801"/>
    </source>
</evidence>
<feature type="compositionally biased region" description="Low complexity" evidence="3">
    <location>
        <begin position="1"/>
        <end position="14"/>
    </location>
</feature>
<dbReference type="PANTHER" id="PTHR10655">
    <property type="entry name" value="LYSOPHOSPHOLIPASE-RELATED"/>
    <property type="match status" value="1"/>
</dbReference>
<evidence type="ECO:0000313" key="5">
    <source>
        <dbReference type="EMBL" id="QZP37127.1"/>
    </source>
</evidence>
<dbReference type="GO" id="GO:0016787">
    <property type="term" value="F:hydrolase activity"/>
    <property type="evidence" value="ECO:0007669"/>
    <property type="project" value="UniProtKB-KW"/>
</dbReference>
<reference evidence="5 6" key="1">
    <citation type="journal article" date="2021" name="Int. J. Syst. Evol. Microbiol.">
        <title>Halobaculum halophilum sp. nov. and Halobaculum salinum sp. nov., isolated from salt lake and saline soil.</title>
        <authorList>
            <person name="Cui H.L."/>
            <person name="Shi X.W."/>
            <person name="Yin X.M."/>
            <person name="Yang X.Y."/>
            <person name="Hou J."/>
            <person name="Zhu L."/>
        </authorList>
    </citation>
    <scope>NUCLEOTIDE SEQUENCE [LARGE SCALE GENOMIC DNA]</scope>
    <source>
        <strain evidence="5 6">NBRC 109044</strain>
    </source>
</reference>
<dbReference type="GeneID" id="67179005"/>
<evidence type="ECO:0000256" key="1">
    <source>
        <dbReference type="ARBA" id="ARBA00006499"/>
    </source>
</evidence>
<dbReference type="AlphaFoldDB" id="A0A8T8WBB2"/>
<dbReference type="RefSeq" id="WP_222606940.1">
    <property type="nucleotide sequence ID" value="NZ_CP081958.1"/>
</dbReference>
<gene>
    <name evidence="5" type="ORF">K6T50_12645</name>
</gene>
<dbReference type="Pfam" id="PF02230">
    <property type="entry name" value="Abhydrolase_2"/>
    <property type="match status" value="1"/>
</dbReference>
<keyword evidence="6" id="KW-1185">Reference proteome</keyword>
<dbReference type="PANTHER" id="PTHR10655:SF17">
    <property type="entry name" value="LYSOPHOSPHOLIPASE-LIKE PROTEIN 1"/>
    <property type="match status" value="1"/>
</dbReference>
<dbReference type="Proteomes" id="UP000826254">
    <property type="component" value="Chromosome"/>
</dbReference>
<evidence type="ECO:0000313" key="6">
    <source>
        <dbReference type="Proteomes" id="UP000826254"/>
    </source>
</evidence>
<protein>
    <submittedName>
        <fullName evidence="5">Phospholipase</fullName>
    </submittedName>
</protein>
<feature type="region of interest" description="Disordered" evidence="3">
    <location>
        <begin position="1"/>
        <end position="22"/>
    </location>
</feature>
<keyword evidence="2" id="KW-0378">Hydrolase</keyword>
<feature type="domain" description="Phospholipase/carboxylesterase/thioesterase" evidence="4">
    <location>
        <begin position="25"/>
        <end position="217"/>
    </location>
</feature>
<accession>A0A8T8WBB2</accession>
<organism evidence="5 6">
    <name type="scientific">Halobaculum magnesiiphilum</name>
    <dbReference type="NCBI Taxonomy" id="1017351"/>
    <lineage>
        <taxon>Archaea</taxon>
        <taxon>Methanobacteriati</taxon>
        <taxon>Methanobacteriota</taxon>
        <taxon>Stenosarchaea group</taxon>
        <taxon>Halobacteria</taxon>
        <taxon>Halobacteriales</taxon>
        <taxon>Haloferacaceae</taxon>
        <taxon>Halobaculum</taxon>
    </lineage>
</organism>
<evidence type="ECO:0000259" key="4">
    <source>
        <dbReference type="Pfam" id="PF02230"/>
    </source>
</evidence>
<dbReference type="InterPro" id="IPR003140">
    <property type="entry name" value="PLipase/COase/thioEstase"/>
</dbReference>
<dbReference type="Gene3D" id="3.40.50.1820">
    <property type="entry name" value="alpha/beta hydrolase"/>
    <property type="match status" value="1"/>
</dbReference>
<evidence type="ECO:0000256" key="3">
    <source>
        <dbReference type="SAM" id="MobiDB-lite"/>
    </source>
</evidence>